<evidence type="ECO:0000256" key="3">
    <source>
        <dbReference type="PIRSR" id="PIRSR000106-2"/>
    </source>
</evidence>
<feature type="domain" description="Malic enzyme NAD-binding" evidence="6">
    <location>
        <begin position="364"/>
        <end position="634"/>
    </location>
</feature>
<feature type="binding site" evidence="4">
    <location>
        <position position="339"/>
    </location>
    <ligand>
        <name>a divalent metal cation</name>
        <dbReference type="ChEBI" id="CHEBI:60240"/>
    </ligand>
</feature>
<dbReference type="InterPro" id="IPR046346">
    <property type="entry name" value="Aminoacid_DH-like_N_sf"/>
</dbReference>
<dbReference type="GO" id="GO:0046872">
    <property type="term" value="F:metal ion binding"/>
    <property type="evidence" value="ECO:0007669"/>
    <property type="project" value="UniProtKB-KW"/>
</dbReference>
<dbReference type="Gene3D" id="3.40.50.10380">
    <property type="entry name" value="Malic enzyme, N-terminal domain"/>
    <property type="match status" value="1"/>
</dbReference>
<feature type="active site" description="Proton acceptor" evidence="2">
    <location>
        <position position="267"/>
    </location>
</feature>
<proteinExistence type="inferred from homology"/>
<feature type="active site" description="Proton donor" evidence="2">
    <location>
        <position position="196"/>
    </location>
</feature>
<evidence type="ECO:0000256" key="4">
    <source>
        <dbReference type="PIRSR" id="PIRSR000106-3"/>
    </source>
</evidence>
<comment type="cofactor">
    <cofactor evidence="4">
        <name>Mg(2+)</name>
        <dbReference type="ChEBI" id="CHEBI:18420"/>
    </cofactor>
    <cofactor evidence="4">
        <name>Mn(2+)</name>
        <dbReference type="ChEBI" id="CHEBI:29035"/>
    </cofactor>
    <text evidence="4">Divalent metal cations. Prefers magnesium or manganese.</text>
</comment>
<dbReference type="Pfam" id="PF03949">
    <property type="entry name" value="Malic_M"/>
    <property type="match status" value="1"/>
</dbReference>
<reference evidence="8 9" key="1">
    <citation type="journal article" date="2024" name="Nat. Commun.">
        <title>Phylogenomics reveals the evolutionary origins of lichenization in chlorophyte algae.</title>
        <authorList>
            <person name="Puginier C."/>
            <person name="Libourel C."/>
            <person name="Otte J."/>
            <person name="Skaloud P."/>
            <person name="Haon M."/>
            <person name="Grisel S."/>
            <person name="Petersen M."/>
            <person name="Berrin J.G."/>
            <person name="Delaux P.M."/>
            <person name="Dal Grande F."/>
            <person name="Keller J."/>
        </authorList>
    </citation>
    <scope>NUCLEOTIDE SEQUENCE [LARGE SCALE GENOMIC DNA]</scope>
    <source>
        <strain evidence="8 9">SAG 2145</strain>
    </source>
</reference>
<dbReference type="SMART" id="SM00919">
    <property type="entry name" value="Malic_M"/>
    <property type="match status" value="1"/>
</dbReference>
<accession>A0AAW1QWK2</accession>
<feature type="binding site" evidence="4">
    <location>
        <position position="363"/>
    </location>
    <ligand>
        <name>a divalent metal cation</name>
        <dbReference type="ChEBI" id="CHEBI:60240"/>
    </ligand>
</feature>
<dbReference type="GO" id="GO:0006108">
    <property type="term" value="P:malate metabolic process"/>
    <property type="evidence" value="ECO:0007669"/>
    <property type="project" value="TreeGrafter"/>
</dbReference>
<comment type="caution">
    <text evidence="8">The sequence shown here is derived from an EMBL/GenBank/DDBJ whole genome shotgun (WGS) entry which is preliminary data.</text>
</comment>
<keyword evidence="4" id="KW-0479">Metal-binding</keyword>
<feature type="compositionally biased region" description="Low complexity" evidence="5">
    <location>
        <begin position="43"/>
        <end position="55"/>
    </location>
</feature>
<keyword evidence="9" id="KW-1185">Reference proteome</keyword>
<feature type="compositionally biased region" description="Low complexity" evidence="5">
    <location>
        <begin position="81"/>
        <end position="104"/>
    </location>
</feature>
<dbReference type="SMART" id="SM01274">
    <property type="entry name" value="malic"/>
    <property type="match status" value="1"/>
</dbReference>
<dbReference type="EMBL" id="JALJOS010000024">
    <property type="protein sequence ID" value="KAK9825576.1"/>
    <property type="molecule type" value="Genomic_DNA"/>
</dbReference>
<evidence type="ECO:0000313" key="8">
    <source>
        <dbReference type="EMBL" id="KAK9825576.1"/>
    </source>
</evidence>
<feature type="region of interest" description="Disordered" evidence="5">
    <location>
        <begin position="15"/>
        <end position="56"/>
    </location>
</feature>
<evidence type="ECO:0000256" key="1">
    <source>
        <dbReference type="ARBA" id="ARBA00008785"/>
    </source>
</evidence>
<name>A0AAW1QWK2_9CHLO</name>
<organism evidence="8 9">
    <name type="scientific">Apatococcus lobatus</name>
    <dbReference type="NCBI Taxonomy" id="904363"/>
    <lineage>
        <taxon>Eukaryota</taxon>
        <taxon>Viridiplantae</taxon>
        <taxon>Chlorophyta</taxon>
        <taxon>core chlorophytes</taxon>
        <taxon>Trebouxiophyceae</taxon>
        <taxon>Chlorellales</taxon>
        <taxon>Chlorellaceae</taxon>
        <taxon>Apatococcus</taxon>
    </lineage>
</organism>
<feature type="binding site" evidence="3">
    <location>
        <position position="249"/>
    </location>
    <ligand>
        <name>(S)-malate</name>
        <dbReference type="ChEBI" id="CHEBI:15589"/>
    </ligand>
</feature>
<evidence type="ECO:0000313" key="9">
    <source>
        <dbReference type="Proteomes" id="UP001438707"/>
    </source>
</evidence>
<dbReference type="GO" id="GO:0051287">
    <property type="term" value="F:NAD binding"/>
    <property type="evidence" value="ECO:0007669"/>
    <property type="project" value="InterPro"/>
</dbReference>
<evidence type="ECO:0000259" key="6">
    <source>
        <dbReference type="SMART" id="SM00919"/>
    </source>
</evidence>
<dbReference type="InterPro" id="IPR036291">
    <property type="entry name" value="NAD(P)-bd_dom_sf"/>
</dbReference>
<feature type="binding site" evidence="3">
    <location>
        <position position="565"/>
    </location>
    <ligand>
        <name>(S)-malate</name>
        <dbReference type="ChEBI" id="CHEBI:15589"/>
    </ligand>
</feature>
<feature type="binding site" evidence="4">
    <location>
        <position position="338"/>
    </location>
    <ligand>
        <name>a divalent metal cation</name>
        <dbReference type="ChEBI" id="CHEBI:60240"/>
    </ligand>
</feature>
<dbReference type="PANTHER" id="PTHR23406:SF79">
    <property type="entry name" value="MALATE DEHYDROGENASE (OXALOACETATE-DECARBOXYLATING)"/>
    <property type="match status" value="1"/>
</dbReference>
<sequence length="679" mass="72553">MPSLGLGCSSSRVFLGHRQAERPRARPYANAIARKEDSPSTAQQQQEPQKQDPLQIKTSRRAQLLSTAGLLALQVPSHLDASQPPGASSAAQAAGAARQTAPKAENGQGIQALRDPQINRGIATSKQTRRAYHLDGLLPPTHGDLRIEIERAKAALELRSSELEKYQALMALRETNEAAFFGLVAQDITGLLPLIYTPTVGKACQNWSRLLPRPTGLYISIDDKGQIGRVLANWPEEDVRIAVVTDGERILGIGDLGANGMGISVGKSVVYGAAGVQPHQILPITVDVGCNADSVREDPLYIGLRQKRIRGGPYDSLLDELVASLRQRYGTSLLIHWEDLSAANSFRTLGRLQQQGIATFNDDIQSTGAATLASVLGATRLPSVPPLRQQRFLLFGAGQANIGAAQLLQHRLEQEGLSLQDARSRIWLFDRQGIVYDGRKGGSMTPEKAMFARSGSEAGWLEALGNDLRKAVQQLQPTALIGAAAVRGAFSHEVLAQLSQGMQNQRGMTGDVPIVLALSNPTDKAECTAEEAFQACNDRVAFGSGTAFQPFTAADGLEVVPSQANNSFIFPGLGFGCISCGATEITPDVLDAASTAVAASLTQEELQRRSILPDTKRLREVALRVAAAVALAAKTSMVASSENSTVSKILACLPRDSNDQAVLSQAMSCLEPLQYNPLA</sequence>
<dbReference type="InterPro" id="IPR037062">
    <property type="entry name" value="Malic_N_dom_sf"/>
</dbReference>
<evidence type="ECO:0000256" key="5">
    <source>
        <dbReference type="SAM" id="MobiDB-lite"/>
    </source>
</evidence>
<feature type="binding site" evidence="3">
    <location>
        <position position="520"/>
    </location>
    <ligand>
        <name>(S)-malate</name>
        <dbReference type="ChEBI" id="CHEBI:15589"/>
    </ligand>
</feature>
<dbReference type="NCBIfam" id="NF010052">
    <property type="entry name" value="PRK13529.1"/>
    <property type="match status" value="1"/>
</dbReference>
<protein>
    <recommendedName>
        <fullName evidence="10">Malic enzyme</fullName>
    </recommendedName>
</protein>
<dbReference type="SUPFAM" id="SSF53223">
    <property type="entry name" value="Aminoacid dehydrogenase-like, N-terminal domain"/>
    <property type="match status" value="1"/>
</dbReference>
<dbReference type="GO" id="GO:0004473">
    <property type="term" value="F:malate dehydrogenase (decarboxylating) (NADP+) activity"/>
    <property type="evidence" value="ECO:0007669"/>
    <property type="project" value="TreeGrafter"/>
</dbReference>
<comment type="similarity">
    <text evidence="1">Belongs to the malic enzymes family.</text>
</comment>
<dbReference type="InterPro" id="IPR012301">
    <property type="entry name" value="Malic_N_dom"/>
</dbReference>
<dbReference type="PANTHER" id="PTHR23406">
    <property type="entry name" value="MALIC ENZYME-RELATED"/>
    <property type="match status" value="1"/>
</dbReference>
<evidence type="ECO:0008006" key="10">
    <source>
        <dbReference type="Google" id="ProtNLM"/>
    </source>
</evidence>
<dbReference type="AlphaFoldDB" id="A0AAW1QWK2"/>
<dbReference type="InterPro" id="IPR012302">
    <property type="entry name" value="Malic_NAD-bd"/>
</dbReference>
<dbReference type="PIRSF" id="PIRSF000106">
    <property type="entry name" value="ME"/>
    <property type="match status" value="1"/>
</dbReference>
<dbReference type="Pfam" id="PF00390">
    <property type="entry name" value="malic"/>
    <property type="match status" value="1"/>
</dbReference>
<dbReference type="Gene3D" id="3.40.50.720">
    <property type="entry name" value="NAD(P)-binding Rossmann-like Domain"/>
    <property type="match status" value="1"/>
</dbReference>
<dbReference type="InterPro" id="IPR001891">
    <property type="entry name" value="Malic_OxRdtase"/>
</dbReference>
<evidence type="ECO:0000259" key="7">
    <source>
        <dbReference type="SMART" id="SM01274"/>
    </source>
</evidence>
<dbReference type="SUPFAM" id="SSF51735">
    <property type="entry name" value="NAD(P)-binding Rossmann-fold domains"/>
    <property type="match status" value="1"/>
</dbReference>
<evidence type="ECO:0000256" key="2">
    <source>
        <dbReference type="PIRSR" id="PIRSR000106-1"/>
    </source>
</evidence>
<dbReference type="Proteomes" id="UP001438707">
    <property type="component" value="Unassembled WGS sequence"/>
</dbReference>
<gene>
    <name evidence="8" type="ORF">WJX74_007093</name>
</gene>
<dbReference type="PRINTS" id="PR00072">
    <property type="entry name" value="MALOXRDTASE"/>
</dbReference>
<feature type="region of interest" description="Disordered" evidence="5">
    <location>
        <begin position="78"/>
        <end position="118"/>
    </location>
</feature>
<feature type="domain" description="Malic enzyme N-terminal" evidence="7">
    <location>
        <begin position="173"/>
        <end position="353"/>
    </location>
</feature>